<comment type="subcellular location">
    <subcellularLocation>
        <location evidence="1">Membrane</location>
        <topology evidence="1">Multi-pass membrane protein</topology>
    </subcellularLocation>
</comment>
<protein>
    <recommendedName>
        <fullName evidence="10">RCK N-terminal domain-containing protein</fullName>
    </recommendedName>
</protein>
<evidence type="ECO:0000256" key="2">
    <source>
        <dbReference type="ARBA" id="ARBA00005551"/>
    </source>
</evidence>
<feature type="transmembrane region" description="Helical" evidence="9">
    <location>
        <begin position="333"/>
        <end position="350"/>
    </location>
</feature>
<keyword evidence="7" id="KW-0406">Ion transport</keyword>
<dbReference type="SUPFAM" id="SSF51735">
    <property type="entry name" value="NAD(P)-binding Rossmann-fold domains"/>
    <property type="match status" value="1"/>
</dbReference>
<reference evidence="11 12" key="1">
    <citation type="submission" date="2019-04" db="EMBL/GenBank/DDBJ databases">
        <title>Taxonomy of novel Haliea sp. from mangrove soil of West Coast of India.</title>
        <authorList>
            <person name="Verma A."/>
            <person name="Kumar P."/>
            <person name="Krishnamurthi S."/>
        </authorList>
    </citation>
    <scope>NUCLEOTIDE SEQUENCE [LARGE SCALE GENOMIC DNA]</scope>
    <source>
        <strain evidence="11 12">SAOS-164</strain>
    </source>
</reference>
<gene>
    <name evidence="11" type="ORF">E4634_17550</name>
</gene>
<dbReference type="RefSeq" id="WP_135445958.1">
    <property type="nucleotide sequence ID" value="NZ_SRLE01000012.1"/>
</dbReference>
<proteinExistence type="inferred from homology"/>
<evidence type="ECO:0000259" key="10">
    <source>
        <dbReference type="PROSITE" id="PS51201"/>
    </source>
</evidence>
<dbReference type="Pfam" id="PF02254">
    <property type="entry name" value="TrkA_N"/>
    <property type="match status" value="1"/>
</dbReference>
<dbReference type="Gene3D" id="1.20.1530.20">
    <property type="match status" value="1"/>
</dbReference>
<feature type="domain" description="RCK N-terminal" evidence="10">
    <location>
        <begin position="381"/>
        <end position="500"/>
    </location>
</feature>
<evidence type="ECO:0000256" key="7">
    <source>
        <dbReference type="ARBA" id="ARBA00023065"/>
    </source>
</evidence>
<comment type="similarity">
    <text evidence="2">Belongs to the monovalent cation:proton antiporter 2 (CPA2) transporter (TC 2.A.37) family.</text>
</comment>
<feature type="transmembrane region" description="Helical" evidence="9">
    <location>
        <begin position="75"/>
        <end position="96"/>
    </location>
</feature>
<dbReference type="GO" id="GO:1902600">
    <property type="term" value="P:proton transmembrane transport"/>
    <property type="evidence" value="ECO:0007669"/>
    <property type="project" value="InterPro"/>
</dbReference>
<evidence type="ECO:0000313" key="12">
    <source>
        <dbReference type="Proteomes" id="UP000298050"/>
    </source>
</evidence>
<dbReference type="AlphaFoldDB" id="A0A4Z0LXG2"/>
<dbReference type="InterPro" id="IPR036291">
    <property type="entry name" value="NAD(P)-bd_dom_sf"/>
</dbReference>
<evidence type="ECO:0000256" key="4">
    <source>
        <dbReference type="ARBA" id="ARBA00022449"/>
    </source>
</evidence>
<dbReference type="OrthoDB" id="3418949at2"/>
<keyword evidence="5 9" id="KW-0812">Transmembrane</keyword>
<evidence type="ECO:0000313" key="11">
    <source>
        <dbReference type="EMBL" id="TGD71914.1"/>
    </source>
</evidence>
<dbReference type="PANTHER" id="PTHR42751:SF1">
    <property type="entry name" value="CATION_PROTON ANTIPORTER YBAL-RELATED"/>
    <property type="match status" value="1"/>
</dbReference>
<accession>A0A4Z0LXG2</accession>
<feature type="transmembrane region" description="Helical" evidence="9">
    <location>
        <begin position="246"/>
        <end position="263"/>
    </location>
</feature>
<organism evidence="11 12">
    <name type="scientific">Mangrovimicrobium sediminis</name>
    <dbReference type="NCBI Taxonomy" id="2562682"/>
    <lineage>
        <taxon>Bacteria</taxon>
        <taxon>Pseudomonadati</taxon>
        <taxon>Pseudomonadota</taxon>
        <taxon>Gammaproteobacteria</taxon>
        <taxon>Cellvibrionales</taxon>
        <taxon>Halieaceae</taxon>
        <taxon>Mangrovimicrobium</taxon>
    </lineage>
</organism>
<evidence type="ECO:0000256" key="9">
    <source>
        <dbReference type="SAM" id="Phobius"/>
    </source>
</evidence>
<evidence type="ECO:0000256" key="3">
    <source>
        <dbReference type="ARBA" id="ARBA00022448"/>
    </source>
</evidence>
<dbReference type="InterPro" id="IPR038770">
    <property type="entry name" value="Na+/solute_symporter_sf"/>
</dbReference>
<feature type="transmembrane region" description="Helical" evidence="9">
    <location>
        <begin position="183"/>
        <end position="206"/>
    </location>
</feature>
<dbReference type="Gene3D" id="3.40.50.720">
    <property type="entry name" value="NAD(P)-binding Rossmann-like Domain"/>
    <property type="match status" value="1"/>
</dbReference>
<keyword evidence="8 9" id="KW-0472">Membrane</keyword>
<name>A0A4Z0LXG2_9GAMM</name>
<evidence type="ECO:0000256" key="1">
    <source>
        <dbReference type="ARBA" id="ARBA00004141"/>
    </source>
</evidence>
<dbReference type="PROSITE" id="PS51201">
    <property type="entry name" value="RCK_N"/>
    <property type="match status" value="1"/>
</dbReference>
<dbReference type="EMBL" id="SRLE01000012">
    <property type="protein sequence ID" value="TGD71914.1"/>
    <property type="molecule type" value="Genomic_DNA"/>
</dbReference>
<keyword evidence="4" id="KW-0050">Antiport</keyword>
<dbReference type="Proteomes" id="UP000298050">
    <property type="component" value="Unassembled WGS sequence"/>
</dbReference>
<keyword evidence="3" id="KW-0813">Transport</keyword>
<dbReference type="InterPro" id="IPR006153">
    <property type="entry name" value="Cation/H_exchanger_TM"/>
</dbReference>
<comment type="caution">
    <text evidence="11">The sequence shown here is derived from an EMBL/GenBank/DDBJ whole genome shotgun (WGS) entry which is preliminary data.</text>
</comment>
<dbReference type="Pfam" id="PF00999">
    <property type="entry name" value="Na_H_Exchanger"/>
    <property type="match status" value="1"/>
</dbReference>
<dbReference type="GO" id="GO:0006813">
    <property type="term" value="P:potassium ion transport"/>
    <property type="evidence" value="ECO:0007669"/>
    <property type="project" value="InterPro"/>
</dbReference>
<evidence type="ECO:0000256" key="8">
    <source>
        <dbReference type="ARBA" id="ARBA00023136"/>
    </source>
</evidence>
<keyword evidence="12" id="KW-1185">Reference proteome</keyword>
<feature type="transmembrane region" description="Helical" evidence="9">
    <location>
        <begin position="45"/>
        <end position="63"/>
    </location>
</feature>
<dbReference type="PANTHER" id="PTHR42751">
    <property type="entry name" value="SODIUM/HYDROGEN EXCHANGER FAMILY/TRKA DOMAIN PROTEIN"/>
    <property type="match status" value="1"/>
</dbReference>
<sequence length="526" mass="56859">MPDPLIILIALACGMVSRAAGLPALVGYLLAGFILHELGIVASSLLHTLSDVGITLLLFTVGLKLQPRDLLQRVVWGSTVLQVAVLQVFFLGVFYAAEWLLPGVQIGFSGKLVAAFALTFSSTVFVVQMLQERGEASSRHAALAIGILIIQDLLAVLFLAVSAGKVPGPEALLLLFLWPLRGLVLRLLTLCGHGELFTLFGLVLALGGAQLFELTGIKGDLGALIIGAALAGEQKAKELSRNLMQFKDLFLVCFFLSIGLDGWPRGELVVLAVLIGVFALLKPPLYFLVMTRLHTPPRTALLASLSLANHSEFGLIVLALAAQQGLVGDEISAALSLAIAVSFVLASPLGRNAHQIYRRWQPWLQRFETDTVRATYPDTRNARILVLGMGNIGTGAYDSIAEHYGSQVVGVDENRRKLARHRREHRRVVAADASDPDFWRRIDLASVELVMLALTNHAENKLVGRLLEDLGYRGRIAAVVRFDEEAEELEKHGISAFNLYAQAGSGFAAHAAEHLQAAPDSTARES</sequence>
<feature type="transmembrane region" description="Helical" evidence="9">
    <location>
        <begin position="301"/>
        <end position="321"/>
    </location>
</feature>
<feature type="transmembrane region" description="Helical" evidence="9">
    <location>
        <begin position="269"/>
        <end position="289"/>
    </location>
</feature>
<dbReference type="InterPro" id="IPR003148">
    <property type="entry name" value="RCK_N"/>
</dbReference>
<evidence type="ECO:0000256" key="5">
    <source>
        <dbReference type="ARBA" id="ARBA00022692"/>
    </source>
</evidence>
<keyword evidence="6 9" id="KW-1133">Transmembrane helix</keyword>
<dbReference type="GO" id="GO:0016020">
    <property type="term" value="C:membrane"/>
    <property type="evidence" value="ECO:0007669"/>
    <property type="project" value="UniProtKB-SubCell"/>
</dbReference>
<feature type="transmembrane region" description="Helical" evidence="9">
    <location>
        <begin position="142"/>
        <end position="163"/>
    </location>
</feature>
<evidence type="ECO:0000256" key="6">
    <source>
        <dbReference type="ARBA" id="ARBA00022989"/>
    </source>
</evidence>
<dbReference type="GO" id="GO:0015297">
    <property type="term" value="F:antiporter activity"/>
    <property type="evidence" value="ECO:0007669"/>
    <property type="project" value="UniProtKB-KW"/>
</dbReference>
<feature type="transmembrane region" description="Helical" evidence="9">
    <location>
        <begin position="108"/>
        <end position="130"/>
    </location>
</feature>